<organism evidence="2 3">
    <name type="scientific">Gigaspora rosea</name>
    <dbReference type="NCBI Taxonomy" id="44941"/>
    <lineage>
        <taxon>Eukaryota</taxon>
        <taxon>Fungi</taxon>
        <taxon>Fungi incertae sedis</taxon>
        <taxon>Mucoromycota</taxon>
        <taxon>Glomeromycotina</taxon>
        <taxon>Glomeromycetes</taxon>
        <taxon>Diversisporales</taxon>
        <taxon>Gigasporaceae</taxon>
        <taxon>Gigaspora</taxon>
    </lineage>
</organism>
<evidence type="ECO:0000313" key="3">
    <source>
        <dbReference type="Proteomes" id="UP000266673"/>
    </source>
</evidence>
<evidence type="ECO:0000313" key="2">
    <source>
        <dbReference type="EMBL" id="RIB00847.1"/>
    </source>
</evidence>
<dbReference type="Proteomes" id="UP000266673">
    <property type="component" value="Unassembled WGS sequence"/>
</dbReference>
<reference evidence="2 3" key="1">
    <citation type="submission" date="2018-06" db="EMBL/GenBank/DDBJ databases">
        <title>Comparative genomics reveals the genomic features of Rhizophagus irregularis, R. cerebriforme, R. diaphanum and Gigaspora rosea, and their symbiotic lifestyle signature.</title>
        <authorList>
            <person name="Morin E."/>
            <person name="San Clemente H."/>
            <person name="Chen E.C.H."/>
            <person name="De La Providencia I."/>
            <person name="Hainaut M."/>
            <person name="Kuo A."/>
            <person name="Kohler A."/>
            <person name="Murat C."/>
            <person name="Tang N."/>
            <person name="Roy S."/>
            <person name="Loubradou J."/>
            <person name="Henrissat B."/>
            <person name="Grigoriev I.V."/>
            <person name="Corradi N."/>
            <person name="Roux C."/>
            <person name="Martin F.M."/>
        </authorList>
    </citation>
    <scope>NUCLEOTIDE SEQUENCE [LARGE SCALE GENOMIC DNA]</scope>
    <source>
        <strain evidence="2 3">DAOM 194757</strain>
    </source>
</reference>
<keyword evidence="1" id="KW-0472">Membrane</keyword>
<evidence type="ECO:0000256" key="1">
    <source>
        <dbReference type="SAM" id="Phobius"/>
    </source>
</evidence>
<feature type="transmembrane region" description="Helical" evidence="1">
    <location>
        <begin position="38"/>
        <end position="55"/>
    </location>
</feature>
<accession>A0A397TVU2</accession>
<name>A0A397TVU2_9GLOM</name>
<keyword evidence="1" id="KW-0812">Transmembrane</keyword>
<sequence>MDIDIFFHSFFFFIMHHKIYSDFSLIFFFILRSEYLEFSGLVVLYIPLFSDFFFLA</sequence>
<dbReference type="EMBL" id="QKWP01003544">
    <property type="protein sequence ID" value="RIB00847.1"/>
    <property type="molecule type" value="Genomic_DNA"/>
</dbReference>
<keyword evidence="3" id="KW-1185">Reference proteome</keyword>
<dbReference type="AlphaFoldDB" id="A0A397TVU2"/>
<feature type="transmembrane region" description="Helical" evidence="1">
    <location>
        <begin position="6"/>
        <end position="31"/>
    </location>
</feature>
<keyword evidence="1" id="KW-1133">Transmembrane helix</keyword>
<proteinExistence type="predicted"/>
<protein>
    <submittedName>
        <fullName evidence="2">Uncharacterized protein</fullName>
    </submittedName>
</protein>
<gene>
    <name evidence="2" type="ORF">C2G38_1088591</name>
</gene>
<comment type="caution">
    <text evidence="2">The sequence shown here is derived from an EMBL/GenBank/DDBJ whole genome shotgun (WGS) entry which is preliminary data.</text>
</comment>